<evidence type="ECO:0000256" key="1">
    <source>
        <dbReference type="SAM" id="MobiDB-lite"/>
    </source>
</evidence>
<feature type="domain" description="F-box" evidence="2">
    <location>
        <begin position="62"/>
        <end position="110"/>
    </location>
</feature>
<sequence>MDPLHNIPRLSELSEHLLRLSTTDRASLSALTSVSDIQKWTAAKADEYRQFSLALLAIHNLAAPIHRLPTEVLERVFSYCWHDRASLRLLHVCSLWRSIILGRAAFWAEAATKCGPLFDKRPVMHDDLPFVNAVLSRSACYSHGIAPFFHGFSPNIVKSLTPYIGNVVSLRVTLDRPSDLHEGLWPVLRSGVPKLNALHIELVRITDLNEDIPEWDLDEDSSNPLAILSHENLPQLSRLVCQPAMVRLFGGVPLKSMTVATGRDDPPELSEDDTSLRHLEPYRLCLERLEAIGEIFWDGERPAEMQAFQFTSLRDLRIKSRDSLICPILSWLAFPQSAYVHITNSEAFRGPPFQRLLSRTNCVALRRVVTAVDHVCIRCLSRRFGNHTLIGFASNAERFRLENFVISPEGLVEVFSTNPSITRLSLFLAERMPLEGEVDLRAFPHLVHLDMTAPDMDILVRILGSTDKLRRRPAEPKPPLCLSLANLVITCGLTVVRAAAAPPPPKSKPKGPTKTSRSTSKSDRNPGPGPTQPRAIDVDEVFERKCSILQQVLAHLASSGTRLSSLTLRLHPVTREILGRNSASGDTGSAESHPRWPSPAARQSVLEGLQRLVDGPVVLEFLDRAAVDVDWEAAV</sequence>
<evidence type="ECO:0000259" key="2">
    <source>
        <dbReference type="PROSITE" id="PS50181"/>
    </source>
</evidence>
<comment type="caution">
    <text evidence="3">The sequence shown here is derived from an EMBL/GenBank/DDBJ whole genome shotgun (WGS) entry which is preliminary data.</text>
</comment>
<feature type="region of interest" description="Disordered" evidence="1">
    <location>
        <begin position="579"/>
        <end position="598"/>
    </location>
</feature>
<feature type="compositionally biased region" description="Low complexity" evidence="1">
    <location>
        <begin position="510"/>
        <end position="519"/>
    </location>
</feature>
<gene>
    <name evidence="3" type="ORF">GSI_07363</name>
</gene>
<organism evidence="3 4">
    <name type="scientific">Ganoderma sinense ZZ0214-1</name>
    <dbReference type="NCBI Taxonomy" id="1077348"/>
    <lineage>
        <taxon>Eukaryota</taxon>
        <taxon>Fungi</taxon>
        <taxon>Dikarya</taxon>
        <taxon>Basidiomycota</taxon>
        <taxon>Agaricomycotina</taxon>
        <taxon>Agaricomycetes</taxon>
        <taxon>Polyporales</taxon>
        <taxon>Polyporaceae</taxon>
        <taxon>Ganoderma</taxon>
    </lineage>
</organism>
<keyword evidence="4" id="KW-1185">Reference proteome</keyword>
<evidence type="ECO:0000313" key="3">
    <source>
        <dbReference type="EMBL" id="PIL30661.1"/>
    </source>
</evidence>
<dbReference type="EMBL" id="AYKW01000014">
    <property type="protein sequence ID" value="PIL30661.1"/>
    <property type="molecule type" value="Genomic_DNA"/>
</dbReference>
<protein>
    <recommendedName>
        <fullName evidence="2">F-box domain-containing protein</fullName>
    </recommendedName>
</protein>
<proteinExistence type="predicted"/>
<dbReference type="Pfam" id="PF12937">
    <property type="entry name" value="F-box-like"/>
    <property type="match status" value="1"/>
</dbReference>
<feature type="compositionally biased region" description="Polar residues" evidence="1">
    <location>
        <begin position="581"/>
        <end position="590"/>
    </location>
</feature>
<feature type="region of interest" description="Disordered" evidence="1">
    <location>
        <begin position="499"/>
        <end position="535"/>
    </location>
</feature>
<dbReference type="InterPro" id="IPR001810">
    <property type="entry name" value="F-box_dom"/>
</dbReference>
<dbReference type="PROSITE" id="PS50181">
    <property type="entry name" value="FBOX"/>
    <property type="match status" value="1"/>
</dbReference>
<dbReference type="AlphaFoldDB" id="A0A2G8SA91"/>
<evidence type="ECO:0000313" key="4">
    <source>
        <dbReference type="Proteomes" id="UP000230002"/>
    </source>
</evidence>
<dbReference type="InterPro" id="IPR036047">
    <property type="entry name" value="F-box-like_dom_sf"/>
</dbReference>
<reference evidence="3 4" key="1">
    <citation type="journal article" date="2015" name="Sci. Rep.">
        <title>Chromosome-level genome map provides insights into diverse defense mechanisms in the medicinal fungus Ganoderma sinense.</title>
        <authorList>
            <person name="Zhu Y."/>
            <person name="Xu J."/>
            <person name="Sun C."/>
            <person name="Zhou S."/>
            <person name="Xu H."/>
            <person name="Nelson D.R."/>
            <person name="Qian J."/>
            <person name="Song J."/>
            <person name="Luo H."/>
            <person name="Xiang L."/>
            <person name="Li Y."/>
            <person name="Xu Z."/>
            <person name="Ji A."/>
            <person name="Wang L."/>
            <person name="Lu S."/>
            <person name="Hayward A."/>
            <person name="Sun W."/>
            <person name="Li X."/>
            <person name="Schwartz D.C."/>
            <person name="Wang Y."/>
            <person name="Chen S."/>
        </authorList>
    </citation>
    <scope>NUCLEOTIDE SEQUENCE [LARGE SCALE GENOMIC DNA]</scope>
    <source>
        <strain evidence="3 4">ZZ0214-1</strain>
    </source>
</reference>
<dbReference type="SUPFAM" id="SSF81383">
    <property type="entry name" value="F-box domain"/>
    <property type="match status" value="1"/>
</dbReference>
<accession>A0A2G8SA91</accession>
<dbReference type="Proteomes" id="UP000230002">
    <property type="component" value="Unassembled WGS sequence"/>
</dbReference>
<name>A0A2G8SA91_9APHY</name>
<dbReference type="OrthoDB" id="2859538at2759"/>